<feature type="compositionally biased region" description="Polar residues" evidence="3">
    <location>
        <begin position="573"/>
        <end position="601"/>
    </location>
</feature>
<evidence type="ECO:0000259" key="4">
    <source>
        <dbReference type="PROSITE" id="PS50303"/>
    </source>
</evidence>
<protein>
    <submittedName>
        <fullName evidence="5">Pumilio domain-containing protein</fullName>
    </submittedName>
</protein>
<feature type="region of interest" description="Disordered" evidence="3">
    <location>
        <begin position="1"/>
        <end position="35"/>
    </location>
</feature>
<dbReference type="InterPro" id="IPR001313">
    <property type="entry name" value="Pumilio_RNA-bd_rpt"/>
</dbReference>
<comment type="caution">
    <text evidence="5">The sequence shown here is derived from an EMBL/GenBank/DDBJ whole genome shotgun (WGS) entry which is preliminary data.</text>
</comment>
<dbReference type="PANTHER" id="PTHR12537">
    <property type="entry name" value="RNA BINDING PROTEIN PUMILIO-RELATED"/>
    <property type="match status" value="1"/>
</dbReference>
<accession>A0A1R1XWQ7</accession>
<dbReference type="GO" id="GO:0010608">
    <property type="term" value="P:post-transcriptional regulation of gene expression"/>
    <property type="evidence" value="ECO:0007669"/>
    <property type="project" value="TreeGrafter"/>
</dbReference>
<gene>
    <name evidence="5" type="ORF">AYI70_g4935</name>
</gene>
<evidence type="ECO:0000256" key="3">
    <source>
        <dbReference type="SAM" id="MobiDB-lite"/>
    </source>
</evidence>
<feature type="compositionally biased region" description="Low complexity" evidence="3">
    <location>
        <begin position="602"/>
        <end position="619"/>
    </location>
</feature>
<dbReference type="EMBL" id="LSSN01001579">
    <property type="protein sequence ID" value="OMJ19103.1"/>
    <property type="molecule type" value="Genomic_DNA"/>
</dbReference>
<dbReference type="Pfam" id="PF00806">
    <property type="entry name" value="PUF"/>
    <property type="match status" value="8"/>
</dbReference>
<feature type="repeat" description="Pumilio" evidence="2">
    <location>
        <begin position="829"/>
        <end position="864"/>
    </location>
</feature>
<feature type="repeat" description="Pumilio" evidence="2">
    <location>
        <begin position="638"/>
        <end position="673"/>
    </location>
</feature>
<dbReference type="CDD" id="cd07920">
    <property type="entry name" value="Pumilio"/>
    <property type="match status" value="1"/>
</dbReference>
<evidence type="ECO:0000313" key="6">
    <source>
        <dbReference type="Proteomes" id="UP000187283"/>
    </source>
</evidence>
<feature type="repeat" description="Pumilio" evidence="2">
    <location>
        <begin position="674"/>
        <end position="709"/>
    </location>
</feature>
<dbReference type="InterPro" id="IPR011989">
    <property type="entry name" value="ARM-like"/>
</dbReference>
<keyword evidence="1" id="KW-0677">Repeat</keyword>
<feature type="domain" description="PUM-HD" evidence="4">
    <location>
        <begin position="618"/>
        <end position="971"/>
    </location>
</feature>
<name>A0A1R1XWQ7_9FUNG</name>
<dbReference type="AlphaFoldDB" id="A0A1R1XWQ7"/>
<sequence length="1106" mass="123326">MNTENSAIKRSPVTISPANVPFSTTATHSTNLNDSSNHVSFVRNTQPHYDSTNAYNHNSAIYHNSNLSNANSSLLDPINPIQSSLSAVKSTSPISELNSQADPNFTPGLSAIKSNFDHKINSDFSNILDYSKLRLNQNNVSLNFSSENFAQNDFPSQPPSPLKKSTLFSKSQIHLGSNNFNYIRSVPVSRQASPEIDDLWKNFASHNLISSKSDLPNNANLPQNPYSDIDSLSKSKSIGFDPENALNSEFSNNVPFEYNRNRSLLNSRNNSAFLNFKDSVNYDSSISNNQNVTEFDPHLPQGLLEDDEGIYINHKESPLSHDRNTIRQDINGYNNDPGFYNSNAFNHVQNLEFDRDFQYNSGMTLSDMNKNSSSAINLNRSFISAYPSQNLGLGLSSHLNYDSRNNPAYSYHLNQNLNTIDHNNISNHDINLNNNIQPGNSMINPSDPRFHALSSSGINGHLQPDHKPFVSNTSNLAEPNVPAISQTPELSRNYSTPTLNNSQHSLLQQHYQELTKLLSDKNAKPTPKVLLTNSSIPESSFSSLSSHESKSSSAIDNSRKLKPKTKLKPKNGIETSAFSTRGSSNHPASGTSTPAKNNSDFSRTNSSSNLLSSGLSSNRNNRKHDADNNKYTNAKIEDLEGRLYNVCKDQYGCRYLQKQLEEGNEKQIKMIFIEITPHFSKLMVDPFGNYLCQKLFEHCNESQRTSILKMISKDMITISLNIHGTRAAQKLIDLLSTQVQIDYVIEALRNSVVSLIRDLNGNHVIQKCLNKLVSTDPKSGATNNNNVQFIYDSVSNNCIEVATHRHGCCVFQRCIDVASTAQLDQLVDKVTENALELVQDPFGNYVVQYIFDLNKQHISDKLISKFIDDFPNLSKQKFSSNVMEKSFKLANKEMQNLIVIKILGSGSPEQLIILSDLISDSFGNYVVQTILDFLIDTIVKQLLVNAIKLVQNNIKLTPYGKRIINKLYRDGFIVNTSGSNCPSGSNSRIPSPVNGNNKNSRVRMYTQNQIFRNIRNMPISSSISTPNLLAQNSNQNAMYTMHNDFNMVNHGNGMINDGNININNNLGSQSTNYSNQPLYFNNLNPSNSFMLFTPTGNGFDSNGNSN</sequence>
<dbReference type="PROSITE" id="PS50302">
    <property type="entry name" value="PUM"/>
    <property type="match status" value="6"/>
</dbReference>
<feature type="compositionally biased region" description="Basic residues" evidence="3">
    <location>
        <begin position="560"/>
        <end position="569"/>
    </location>
</feature>
<proteinExistence type="predicted"/>
<evidence type="ECO:0000256" key="1">
    <source>
        <dbReference type="ARBA" id="ARBA00022737"/>
    </source>
</evidence>
<dbReference type="STRING" id="133412.A0A1R1XWQ7"/>
<feature type="repeat" description="Pumilio" evidence="2">
    <location>
        <begin position="909"/>
        <end position="945"/>
    </location>
</feature>
<dbReference type="PANTHER" id="PTHR12537:SF13">
    <property type="entry name" value="PUMILIO HOMOLOGY DOMAIN FAMILY MEMBER 4"/>
    <property type="match status" value="1"/>
</dbReference>
<dbReference type="SUPFAM" id="SSF48371">
    <property type="entry name" value="ARM repeat"/>
    <property type="match status" value="1"/>
</dbReference>
<dbReference type="Gene3D" id="1.25.10.10">
    <property type="entry name" value="Leucine-rich Repeat Variant"/>
    <property type="match status" value="1"/>
</dbReference>
<evidence type="ECO:0000313" key="5">
    <source>
        <dbReference type="EMBL" id="OMJ19103.1"/>
    </source>
</evidence>
<dbReference type="PROSITE" id="PS50303">
    <property type="entry name" value="PUM_HD"/>
    <property type="match status" value="1"/>
</dbReference>
<feature type="compositionally biased region" description="Low complexity" evidence="3">
    <location>
        <begin position="534"/>
        <end position="546"/>
    </location>
</feature>
<dbReference type="GO" id="GO:0005737">
    <property type="term" value="C:cytoplasm"/>
    <property type="evidence" value="ECO:0007669"/>
    <property type="project" value="TreeGrafter"/>
</dbReference>
<dbReference type="InterPro" id="IPR016024">
    <property type="entry name" value="ARM-type_fold"/>
</dbReference>
<feature type="region of interest" description="Disordered" evidence="3">
    <location>
        <begin position="528"/>
        <end position="629"/>
    </location>
</feature>
<dbReference type="GO" id="GO:0003729">
    <property type="term" value="F:mRNA binding"/>
    <property type="evidence" value="ECO:0007669"/>
    <property type="project" value="TreeGrafter"/>
</dbReference>
<keyword evidence="6" id="KW-1185">Reference proteome</keyword>
<reference evidence="5 6" key="1">
    <citation type="submission" date="2017-01" db="EMBL/GenBank/DDBJ databases">
        <authorList>
            <person name="Mah S.A."/>
            <person name="Swanson W.J."/>
            <person name="Moy G.W."/>
            <person name="Vacquier V.D."/>
        </authorList>
    </citation>
    <scope>NUCLEOTIDE SEQUENCE [LARGE SCALE GENOMIC DNA]</scope>
    <source>
        <strain evidence="5 6">GSMNP</strain>
    </source>
</reference>
<dbReference type="FunFam" id="1.25.10.10:FF:000237">
    <property type="entry name" value="Pumilio homolog 9"/>
    <property type="match status" value="1"/>
</dbReference>
<dbReference type="SMART" id="SM00025">
    <property type="entry name" value="Pumilio"/>
    <property type="match status" value="8"/>
</dbReference>
<feature type="repeat" description="Pumilio" evidence="2">
    <location>
        <begin position="710"/>
        <end position="746"/>
    </location>
</feature>
<evidence type="ECO:0000256" key="2">
    <source>
        <dbReference type="PROSITE-ProRule" id="PRU00317"/>
    </source>
</evidence>
<dbReference type="InterPro" id="IPR033133">
    <property type="entry name" value="PUM-HD"/>
</dbReference>
<dbReference type="InterPro" id="IPR033712">
    <property type="entry name" value="Pumilio_RNA-bd"/>
</dbReference>
<feature type="repeat" description="Pumilio" evidence="2">
    <location>
        <begin position="793"/>
        <end position="828"/>
    </location>
</feature>
<organism evidence="5 6">
    <name type="scientific">Smittium culicis</name>
    <dbReference type="NCBI Taxonomy" id="133412"/>
    <lineage>
        <taxon>Eukaryota</taxon>
        <taxon>Fungi</taxon>
        <taxon>Fungi incertae sedis</taxon>
        <taxon>Zoopagomycota</taxon>
        <taxon>Kickxellomycotina</taxon>
        <taxon>Harpellomycetes</taxon>
        <taxon>Harpellales</taxon>
        <taxon>Legeriomycetaceae</taxon>
        <taxon>Smittium</taxon>
    </lineage>
</organism>
<dbReference type="Proteomes" id="UP000187283">
    <property type="component" value="Unassembled WGS sequence"/>
</dbReference>
<dbReference type="OrthoDB" id="668540at2759"/>